<evidence type="ECO:0000256" key="1">
    <source>
        <dbReference type="SAM" id="MobiDB-lite"/>
    </source>
</evidence>
<gene>
    <name evidence="2" type="ORF">SAMN02745216_00338</name>
</gene>
<dbReference type="Pfam" id="PF08201">
    <property type="entry name" value="BssC_TutF"/>
    <property type="match status" value="1"/>
</dbReference>
<protein>
    <submittedName>
        <fullName evidence="2">Benzylsuccinate synthase</fullName>
    </submittedName>
</protein>
<dbReference type="InterPro" id="IPR013161">
    <property type="entry name" value="BssC"/>
</dbReference>
<evidence type="ECO:0000313" key="2">
    <source>
        <dbReference type="EMBL" id="SHI65001.1"/>
    </source>
</evidence>
<name>A0A1M6CVY2_9BACT</name>
<keyword evidence="3" id="KW-1185">Reference proteome</keyword>
<proteinExistence type="predicted"/>
<dbReference type="RefSeq" id="WP_012610861.1">
    <property type="nucleotide sequence ID" value="NZ_FQZU01000001.1"/>
</dbReference>
<evidence type="ECO:0000313" key="3">
    <source>
        <dbReference type="Proteomes" id="UP000183994"/>
    </source>
</evidence>
<dbReference type="SMR" id="A0A1M6CVY2"/>
<dbReference type="Gene3D" id="6.20.90.20">
    <property type="entry name" value="Benzylsuccinate synthase gamma subunit"/>
    <property type="match status" value="1"/>
</dbReference>
<accession>A0A1M6CVY2</accession>
<reference evidence="3" key="1">
    <citation type="submission" date="2016-11" db="EMBL/GenBank/DDBJ databases">
        <authorList>
            <person name="Varghese N."/>
            <person name="Submissions S."/>
        </authorList>
    </citation>
    <scope>NUCLEOTIDE SEQUENCE [LARGE SCALE GENOMIC DNA]</scope>
    <source>
        <strain evidence="3">DSM 16219</strain>
    </source>
</reference>
<feature type="region of interest" description="Disordered" evidence="1">
    <location>
        <begin position="34"/>
        <end position="54"/>
    </location>
</feature>
<dbReference type="OrthoDB" id="5405792at2"/>
<dbReference type="STRING" id="1121393.SAMN02745216_00338"/>
<dbReference type="EMBL" id="FQZU01000001">
    <property type="protein sequence ID" value="SHI65001.1"/>
    <property type="molecule type" value="Genomic_DNA"/>
</dbReference>
<dbReference type="AlphaFoldDB" id="A0A1M6CVY2"/>
<dbReference type="Proteomes" id="UP000183994">
    <property type="component" value="Unassembled WGS sequence"/>
</dbReference>
<dbReference type="InterPro" id="IPR038640">
    <property type="entry name" value="BssC_sf"/>
</dbReference>
<sequence length="54" mass="6205">MSTCAECRSFFLREDEPGQGDCVRRVVDPRQAFYQSKPVREDNDASGCESFQKK</sequence>
<organism evidence="2 3">
    <name type="scientific">Desulfatibacillum alkenivorans DSM 16219</name>
    <dbReference type="NCBI Taxonomy" id="1121393"/>
    <lineage>
        <taxon>Bacteria</taxon>
        <taxon>Pseudomonadati</taxon>
        <taxon>Thermodesulfobacteriota</taxon>
        <taxon>Desulfobacteria</taxon>
        <taxon>Desulfobacterales</taxon>
        <taxon>Desulfatibacillaceae</taxon>
        <taxon>Desulfatibacillum</taxon>
    </lineage>
</organism>